<dbReference type="PANTHER" id="PTHR39614">
    <property type="entry name" value="INTEGRAL MEMBRANE PROTEIN"/>
    <property type="match status" value="1"/>
</dbReference>
<proteinExistence type="predicted"/>
<feature type="transmembrane region" description="Helical" evidence="2">
    <location>
        <begin position="140"/>
        <end position="161"/>
    </location>
</feature>
<dbReference type="OrthoDB" id="3918601at2759"/>
<comment type="caution">
    <text evidence="4">The sequence shown here is derived from an EMBL/GenBank/DDBJ whole genome shotgun (WGS) entry which is preliminary data.</text>
</comment>
<feature type="compositionally biased region" description="Polar residues" evidence="1">
    <location>
        <begin position="320"/>
        <end position="333"/>
    </location>
</feature>
<dbReference type="Proteomes" id="UP001138500">
    <property type="component" value="Unassembled WGS sequence"/>
</dbReference>
<dbReference type="EMBL" id="RIBY02000025">
    <property type="protein sequence ID" value="KAH9845567.1"/>
    <property type="molecule type" value="Genomic_DNA"/>
</dbReference>
<sequence>MDGEGQFKVPEGYYPPFTVITDEDHTGWIVIATALGLCMVLLSTIIRITVRSSFKQRYGLDDALIGIGFFCAVIYESVLMAATTKGLGKAAHLVDPADLESLQKCRYAVQILSVLGLGFAKGSVSAFVIRLTPVKSHRRYIHCITAVCILWSILAMLLWALKCDLRHPWVYIEGQCTGIVSLLVTLDKKHTSSDRVEKTARSMFICALDIITELLIFSSAAMLIFNLQTSWINKSVVLIAFGFRLPLIAFIALRMVTFKVGSNLTDLTLGADLYVVWTATQVNYSLISASIPLLRPFVSGLSTNYGVAAATQYSLNASRSNTNSTGRMMSTLRSLGKGSKDRSKPGSTHSGSDLELRPCRGEVKEVYDQSRLATTDAYAYHPRTPTRAHEGGECTSPVTLEHVMTPSTRECDGLEFDDRGSEESRRRILITKQVSWHIHRGDARV</sequence>
<keyword evidence="2" id="KW-1133">Transmembrane helix</keyword>
<evidence type="ECO:0000313" key="4">
    <source>
        <dbReference type="EMBL" id="KAH9845567.1"/>
    </source>
</evidence>
<evidence type="ECO:0000256" key="2">
    <source>
        <dbReference type="SAM" id="Phobius"/>
    </source>
</evidence>
<reference evidence="4 5" key="1">
    <citation type="journal article" date="2018" name="IMA Fungus">
        <title>IMA Genome-F 10: Nine draft genome sequences of Claviceps purpurea s.lat., including C. arundinis, C. humidiphila, and C. cf. spartinae, pseudomolecules for the pitch canker pathogen Fusarium circinatum, draft genome of Davidsoniella eucalypti, Grosmannia galeiformis, Quambalaria eucalypti, and Teratosphaeria destructans.</title>
        <authorList>
            <person name="Wingfield B.D."/>
            <person name="Liu M."/>
            <person name="Nguyen H.D."/>
            <person name="Lane F.A."/>
            <person name="Morgan S.W."/>
            <person name="De Vos L."/>
            <person name="Wilken P.M."/>
            <person name="Duong T.A."/>
            <person name="Aylward J."/>
            <person name="Coetzee M.P."/>
            <person name="Dadej K."/>
            <person name="De Beer Z.W."/>
            <person name="Findlay W."/>
            <person name="Havenga M."/>
            <person name="Kolarik M."/>
            <person name="Menzies J.G."/>
            <person name="Naidoo K."/>
            <person name="Pochopski O."/>
            <person name="Shoukouhi P."/>
            <person name="Santana Q.C."/>
            <person name="Seifert K.A."/>
            <person name="Soal N."/>
            <person name="Steenkamp E.T."/>
            <person name="Tatham C.T."/>
            <person name="van der Nest M.A."/>
            <person name="Wingfield M.J."/>
        </authorList>
    </citation>
    <scope>NUCLEOTIDE SEQUENCE [LARGE SCALE GENOMIC DNA]</scope>
    <source>
        <strain evidence="4">CMW44962</strain>
    </source>
</reference>
<accession>A0A9W7W751</accession>
<feature type="transmembrane region" description="Helical" evidence="2">
    <location>
        <begin position="62"/>
        <end position="87"/>
    </location>
</feature>
<dbReference type="PANTHER" id="PTHR39614:SF2">
    <property type="entry name" value="INTEGRAL MEMBRANE PROTEIN"/>
    <property type="match status" value="1"/>
</dbReference>
<protein>
    <recommendedName>
        <fullName evidence="3">Rhodopsin domain-containing protein</fullName>
    </recommendedName>
</protein>
<evidence type="ECO:0000259" key="3">
    <source>
        <dbReference type="Pfam" id="PF20684"/>
    </source>
</evidence>
<dbReference type="AlphaFoldDB" id="A0A9W7W751"/>
<keyword evidence="2" id="KW-0472">Membrane</keyword>
<reference evidence="4 5" key="2">
    <citation type="journal article" date="2021" name="Curr. Genet.">
        <title>Genetic response to nitrogen starvation in the aggressive Eucalyptus foliar pathogen Teratosphaeria destructans.</title>
        <authorList>
            <person name="Havenga M."/>
            <person name="Wingfield B.D."/>
            <person name="Wingfield M.J."/>
            <person name="Dreyer L.L."/>
            <person name="Roets F."/>
            <person name="Aylward J."/>
        </authorList>
    </citation>
    <scope>NUCLEOTIDE SEQUENCE [LARGE SCALE GENOMIC DNA]</scope>
    <source>
        <strain evidence="4">CMW44962</strain>
    </source>
</reference>
<evidence type="ECO:0000313" key="5">
    <source>
        <dbReference type="Proteomes" id="UP001138500"/>
    </source>
</evidence>
<evidence type="ECO:0000256" key="1">
    <source>
        <dbReference type="SAM" id="MobiDB-lite"/>
    </source>
</evidence>
<feature type="transmembrane region" description="Helical" evidence="2">
    <location>
        <begin position="107"/>
        <end position="128"/>
    </location>
</feature>
<organism evidence="4 5">
    <name type="scientific">Teratosphaeria destructans</name>
    <dbReference type="NCBI Taxonomy" id="418781"/>
    <lineage>
        <taxon>Eukaryota</taxon>
        <taxon>Fungi</taxon>
        <taxon>Dikarya</taxon>
        <taxon>Ascomycota</taxon>
        <taxon>Pezizomycotina</taxon>
        <taxon>Dothideomycetes</taxon>
        <taxon>Dothideomycetidae</taxon>
        <taxon>Mycosphaerellales</taxon>
        <taxon>Teratosphaeriaceae</taxon>
        <taxon>Teratosphaeria</taxon>
    </lineage>
</organism>
<name>A0A9W7W751_9PEZI</name>
<dbReference type="InterPro" id="IPR049326">
    <property type="entry name" value="Rhodopsin_dom_fungi"/>
</dbReference>
<feature type="transmembrane region" description="Helical" evidence="2">
    <location>
        <begin position="231"/>
        <end position="253"/>
    </location>
</feature>
<gene>
    <name evidence="4" type="ORF">Tdes44962_MAKER06477</name>
</gene>
<dbReference type="Pfam" id="PF20684">
    <property type="entry name" value="Fung_rhodopsin"/>
    <property type="match status" value="1"/>
</dbReference>
<feature type="transmembrane region" description="Helical" evidence="2">
    <location>
        <begin position="206"/>
        <end position="225"/>
    </location>
</feature>
<keyword evidence="5" id="KW-1185">Reference proteome</keyword>
<feature type="domain" description="Rhodopsin" evidence="3">
    <location>
        <begin position="46"/>
        <end position="298"/>
    </location>
</feature>
<keyword evidence="2" id="KW-0812">Transmembrane</keyword>
<feature type="transmembrane region" description="Helical" evidence="2">
    <location>
        <begin position="28"/>
        <end position="50"/>
    </location>
</feature>
<feature type="region of interest" description="Disordered" evidence="1">
    <location>
        <begin position="320"/>
        <end position="357"/>
    </location>
</feature>